<evidence type="ECO:0000313" key="2">
    <source>
        <dbReference type="EMBL" id="KAK7850081.1"/>
    </source>
</evidence>
<accession>A0AAW0LGF3</accession>
<keyword evidence="3" id="KW-1185">Reference proteome</keyword>
<dbReference type="InterPro" id="IPR021899">
    <property type="entry name" value="DUF3511"/>
</dbReference>
<sequence length="222" mass="24218">MDGFGSSNRYGCGGGGGDRRLEIVSGKGFNSSHVYATRINSPDLPPAPYVMSGESQDGSSKPWGFNDPEVKRKKRIAQYKVRSKLRSEMGSVGSRLSALRSSEVTSNRYGCGGGGGDRRLEIVSGKGFNSSHVYATRINSPDLPPAPYVMSGESQDGSSKPWGFNDPEVKRKKRIAQYKVYTVEGKVKASFRNGFRWIKAKCSQIVRGSRPGRPIAITLEML</sequence>
<dbReference type="Pfam" id="PF12023">
    <property type="entry name" value="DUF3511"/>
    <property type="match status" value="1"/>
</dbReference>
<evidence type="ECO:0000256" key="1">
    <source>
        <dbReference type="SAM" id="MobiDB-lite"/>
    </source>
</evidence>
<protein>
    <recommendedName>
        <fullName evidence="4">DUF3511 domain-containing protein</fullName>
    </recommendedName>
</protein>
<gene>
    <name evidence="2" type="ORF">CFP56_001677</name>
</gene>
<dbReference type="AlphaFoldDB" id="A0AAW0LGF3"/>
<name>A0AAW0LGF3_QUESU</name>
<dbReference type="PANTHER" id="PTHR33193:SF13">
    <property type="entry name" value="EXPRESSED PROTEIN"/>
    <property type="match status" value="1"/>
</dbReference>
<feature type="region of interest" description="Disordered" evidence="1">
    <location>
        <begin position="37"/>
        <end position="69"/>
    </location>
</feature>
<dbReference type="PANTHER" id="PTHR33193">
    <property type="entry name" value="DOMAIN PROTEIN, PUTATIVE (DUF3511)-RELATED"/>
    <property type="match status" value="1"/>
</dbReference>
<evidence type="ECO:0000313" key="3">
    <source>
        <dbReference type="Proteomes" id="UP000237347"/>
    </source>
</evidence>
<evidence type="ECO:0008006" key="4">
    <source>
        <dbReference type="Google" id="ProtNLM"/>
    </source>
</evidence>
<organism evidence="2 3">
    <name type="scientific">Quercus suber</name>
    <name type="common">Cork oak</name>
    <dbReference type="NCBI Taxonomy" id="58331"/>
    <lineage>
        <taxon>Eukaryota</taxon>
        <taxon>Viridiplantae</taxon>
        <taxon>Streptophyta</taxon>
        <taxon>Embryophyta</taxon>
        <taxon>Tracheophyta</taxon>
        <taxon>Spermatophyta</taxon>
        <taxon>Magnoliopsida</taxon>
        <taxon>eudicotyledons</taxon>
        <taxon>Gunneridae</taxon>
        <taxon>Pentapetalae</taxon>
        <taxon>rosids</taxon>
        <taxon>fabids</taxon>
        <taxon>Fagales</taxon>
        <taxon>Fagaceae</taxon>
        <taxon>Quercus</taxon>
    </lineage>
</organism>
<proteinExistence type="predicted"/>
<dbReference type="Proteomes" id="UP000237347">
    <property type="component" value="Unassembled WGS sequence"/>
</dbReference>
<comment type="caution">
    <text evidence="2">The sequence shown here is derived from an EMBL/GenBank/DDBJ whole genome shotgun (WGS) entry which is preliminary data.</text>
</comment>
<reference evidence="2 3" key="1">
    <citation type="journal article" date="2018" name="Sci. Data">
        <title>The draft genome sequence of cork oak.</title>
        <authorList>
            <person name="Ramos A.M."/>
            <person name="Usie A."/>
            <person name="Barbosa P."/>
            <person name="Barros P.M."/>
            <person name="Capote T."/>
            <person name="Chaves I."/>
            <person name="Simoes F."/>
            <person name="Abreu I."/>
            <person name="Carrasquinho I."/>
            <person name="Faro C."/>
            <person name="Guimaraes J.B."/>
            <person name="Mendonca D."/>
            <person name="Nobrega F."/>
            <person name="Rodrigues L."/>
            <person name="Saibo N.J.M."/>
            <person name="Varela M.C."/>
            <person name="Egas C."/>
            <person name="Matos J."/>
            <person name="Miguel C.M."/>
            <person name="Oliveira M.M."/>
            <person name="Ricardo C.P."/>
            <person name="Goncalves S."/>
        </authorList>
    </citation>
    <scope>NUCLEOTIDE SEQUENCE [LARGE SCALE GENOMIC DNA]</scope>
    <source>
        <strain evidence="3">cv. HL8</strain>
    </source>
</reference>
<dbReference type="EMBL" id="PKMF04000105">
    <property type="protein sequence ID" value="KAK7850081.1"/>
    <property type="molecule type" value="Genomic_DNA"/>
</dbReference>